<comment type="catalytic activity">
    <reaction evidence="7">
        <text>2-deoxy-D-ribose 5-phosphate = D-glyceraldehyde 3-phosphate + acetaldehyde</text>
        <dbReference type="Rhea" id="RHEA:12821"/>
        <dbReference type="ChEBI" id="CHEBI:15343"/>
        <dbReference type="ChEBI" id="CHEBI:59776"/>
        <dbReference type="ChEBI" id="CHEBI:62877"/>
        <dbReference type="EC" id="4.1.2.4"/>
    </reaction>
</comment>
<dbReference type="Proteomes" id="UP000799439">
    <property type="component" value="Unassembled WGS sequence"/>
</dbReference>
<dbReference type="CDD" id="cd00959">
    <property type="entry name" value="DeoC"/>
    <property type="match status" value="1"/>
</dbReference>
<dbReference type="NCBIfam" id="TIGR00126">
    <property type="entry name" value="deoC"/>
    <property type="match status" value="1"/>
</dbReference>
<dbReference type="AlphaFoldDB" id="A0A9P4IWZ4"/>
<dbReference type="InterPro" id="IPR002915">
    <property type="entry name" value="DeoC/FbaB/LacD_aldolase"/>
</dbReference>
<sequence>MSSSPLTDAQWATKIASAQRAILSSVPTTSSHTIPARDAIAQTIDHTLLKTDATGEQIDTLCAEAQQYGFATVCVREPFTSRAASHLKSSPSNVAVVIGFHTGLDPTAAKAGETQRAIAAGAGELDAVLNRPDLQAGKYSSVYAELATIRELAPPPGVGLKLIFETARLSDEEIVAAAVVAHEARWEWIKTSTGFEGHGATAAHVRLMRRCADWLAEEGKGEWRMKVKASGGIRSLKDAEEMLAAGAERLGCSAGVAIVREARGEGKAEEGVKGGY</sequence>
<keyword evidence="4" id="KW-0456">Lyase</keyword>
<dbReference type="EMBL" id="ML996090">
    <property type="protein sequence ID" value="KAF2150096.1"/>
    <property type="molecule type" value="Genomic_DNA"/>
</dbReference>
<evidence type="ECO:0000256" key="8">
    <source>
        <dbReference type="PIRSR" id="PIRSR001357-50"/>
    </source>
</evidence>
<dbReference type="InterPro" id="IPR011343">
    <property type="entry name" value="DeoC"/>
</dbReference>
<dbReference type="FunFam" id="3.20.20.70:FF:000044">
    <property type="entry name" value="Deoxyribose-phosphate aldolase"/>
    <property type="match status" value="1"/>
</dbReference>
<dbReference type="GO" id="GO:0016052">
    <property type="term" value="P:carbohydrate catabolic process"/>
    <property type="evidence" value="ECO:0007669"/>
    <property type="project" value="TreeGrafter"/>
</dbReference>
<protein>
    <recommendedName>
        <fullName evidence="2">deoxyribose-phosphate aldolase</fullName>
        <ecNumber evidence="2">4.1.2.4</ecNumber>
    </recommendedName>
    <alternativeName>
        <fullName evidence="6">2-deoxy-D-ribose 5-phosphate aldolase</fullName>
    </alternativeName>
</protein>
<organism evidence="9 10">
    <name type="scientific">Myriangium duriaei CBS 260.36</name>
    <dbReference type="NCBI Taxonomy" id="1168546"/>
    <lineage>
        <taxon>Eukaryota</taxon>
        <taxon>Fungi</taxon>
        <taxon>Dikarya</taxon>
        <taxon>Ascomycota</taxon>
        <taxon>Pezizomycotina</taxon>
        <taxon>Dothideomycetes</taxon>
        <taxon>Dothideomycetidae</taxon>
        <taxon>Myriangiales</taxon>
        <taxon>Myriangiaceae</taxon>
        <taxon>Myriangium</taxon>
    </lineage>
</organism>
<evidence type="ECO:0000313" key="9">
    <source>
        <dbReference type="EMBL" id="KAF2150096.1"/>
    </source>
</evidence>
<keyword evidence="3" id="KW-0963">Cytoplasm</keyword>
<evidence type="ECO:0000256" key="2">
    <source>
        <dbReference type="ARBA" id="ARBA00012515"/>
    </source>
</evidence>
<dbReference type="OrthoDB" id="70823at2759"/>
<keyword evidence="5 8" id="KW-0704">Schiff base</keyword>
<dbReference type="InterPro" id="IPR013785">
    <property type="entry name" value="Aldolase_TIM"/>
</dbReference>
<evidence type="ECO:0000256" key="1">
    <source>
        <dbReference type="ARBA" id="ARBA00010936"/>
    </source>
</evidence>
<evidence type="ECO:0000256" key="5">
    <source>
        <dbReference type="ARBA" id="ARBA00023270"/>
    </source>
</evidence>
<dbReference type="PANTHER" id="PTHR10889">
    <property type="entry name" value="DEOXYRIBOSE-PHOSPHATE ALDOLASE"/>
    <property type="match status" value="1"/>
</dbReference>
<dbReference type="PANTHER" id="PTHR10889:SF1">
    <property type="entry name" value="DEOXYRIBOSE-PHOSPHATE ALDOLASE"/>
    <property type="match status" value="1"/>
</dbReference>
<feature type="active site" description="Schiff-base intermediate with acetaldehyde" evidence="8">
    <location>
        <position position="190"/>
    </location>
</feature>
<dbReference type="HAMAP" id="MF_00114">
    <property type="entry name" value="DeoC_type1"/>
    <property type="match status" value="1"/>
</dbReference>
<feature type="active site" description="Proton donor/acceptor" evidence="8">
    <location>
        <position position="228"/>
    </location>
</feature>
<evidence type="ECO:0000256" key="6">
    <source>
        <dbReference type="ARBA" id="ARBA00032755"/>
    </source>
</evidence>
<gene>
    <name evidence="9" type="ORF">K461DRAFT_281350</name>
</gene>
<dbReference type="PIRSF" id="PIRSF001357">
    <property type="entry name" value="DeoC"/>
    <property type="match status" value="1"/>
</dbReference>
<evidence type="ECO:0000256" key="7">
    <source>
        <dbReference type="ARBA" id="ARBA00048791"/>
    </source>
</evidence>
<comment type="caution">
    <text evidence="9">The sequence shown here is derived from an EMBL/GenBank/DDBJ whole genome shotgun (WGS) entry which is preliminary data.</text>
</comment>
<dbReference type="GO" id="GO:0004139">
    <property type="term" value="F:deoxyribose-phosphate aldolase activity"/>
    <property type="evidence" value="ECO:0007669"/>
    <property type="project" value="UniProtKB-EC"/>
</dbReference>
<dbReference type="GO" id="GO:0005737">
    <property type="term" value="C:cytoplasm"/>
    <property type="evidence" value="ECO:0007669"/>
    <property type="project" value="InterPro"/>
</dbReference>
<evidence type="ECO:0000256" key="4">
    <source>
        <dbReference type="ARBA" id="ARBA00023239"/>
    </source>
</evidence>
<comment type="similarity">
    <text evidence="1">Belongs to the DeoC/FbaB aldolase family. DeoC type 1 subfamily.</text>
</comment>
<proteinExistence type="inferred from homology"/>
<dbReference type="GO" id="GO:0009264">
    <property type="term" value="P:deoxyribonucleotide catabolic process"/>
    <property type="evidence" value="ECO:0007669"/>
    <property type="project" value="InterPro"/>
</dbReference>
<dbReference type="InterPro" id="IPR028581">
    <property type="entry name" value="DeoC_typeI"/>
</dbReference>
<evidence type="ECO:0000256" key="3">
    <source>
        <dbReference type="ARBA" id="ARBA00022490"/>
    </source>
</evidence>
<evidence type="ECO:0000313" key="10">
    <source>
        <dbReference type="Proteomes" id="UP000799439"/>
    </source>
</evidence>
<dbReference type="EC" id="4.1.2.4" evidence="2"/>
<dbReference type="Gene3D" id="3.20.20.70">
    <property type="entry name" value="Aldolase class I"/>
    <property type="match status" value="1"/>
</dbReference>
<reference evidence="9" key="1">
    <citation type="journal article" date="2020" name="Stud. Mycol.">
        <title>101 Dothideomycetes genomes: a test case for predicting lifestyles and emergence of pathogens.</title>
        <authorList>
            <person name="Haridas S."/>
            <person name="Albert R."/>
            <person name="Binder M."/>
            <person name="Bloem J."/>
            <person name="Labutti K."/>
            <person name="Salamov A."/>
            <person name="Andreopoulos B."/>
            <person name="Baker S."/>
            <person name="Barry K."/>
            <person name="Bills G."/>
            <person name="Bluhm B."/>
            <person name="Cannon C."/>
            <person name="Castanera R."/>
            <person name="Culley D."/>
            <person name="Daum C."/>
            <person name="Ezra D."/>
            <person name="Gonzalez J."/>
            <person name="Henrissat B."/>
            <person name="Kuo A."/>
            <person name="Liang C."/>
            <person name="Lipzen A."/>
            <person name="Lutzoni F."/>
            <person name="Magnuson J."/>
            <person name="Mondo S."/>
            <person name="Nolan M."/>
            <person name="Ohm R."/>
            <person name="Pangilinan J."/>
            <person name="Park H.-J."/>
            <person name="Ramirez L."/>
            <person name="Alfaro M."/>
            <person name="Sun H."/>
            <person name="Tritt A."/>
            <person name="Yoshinaga Y."/>
            <person name="Zwiers L.-H."/>
            <person name="Turgeon B."/>
            <person name="Goodwin S."/>
            <person name="Spatafora J."/>
            <person name="Crous P."/>
            <person name="Grigoriev I."/>
        </authorList>
    </citation>
    <scope>NUCLEOTIDE SEQUENCE</scope>
    <source>
        <strain evidence="9">CBS 260.36</strain>
    </source>
</reference>
<accession>A0A9P4IWZ4</accession>
<dbReference type="SUPFAM" id="SSF51569">
    <property type="entry name" value="Aldolase"/>
    <property type="match status" value="1"/>
</dbReference>
<name>A0A9P4IWZ4_9PEZI</name>
<dbReference type="Pfam" id="PF01791">
    <property type="entry name" value="DeoC"/>
    <property type="match status" value="1"/>
</dbReference>
<dbReference type="SMART" id="SM01133">
    <property type="entry name" value="DeoC"/>
    <property type="match status" value="1"/>
</dbReference>
<keyword evidence="10" id="KW-1185">Reference proteome</keyword>